<feature type="transmembrane region" description="Helical" evidence="10">
    <location>
        <begin position="72"/>
        <end position="92"/>
    </location>
</feature>
<keyword evidence="5 10" id="KW-0812">Transmembrane</keyword>
<name>A0ABY8VA50_9FLAO</name>
<keyword evidence="12" id="KW-1185">Reference proteome</keyword>
<evidence type="ECO:0000256" key="6">
    <source>
        <dbReference type="ARBA" id="ARBA00022989"/>
    </source>
</evidence>
<comment type="subcellular location">
    <subcellularLocation>
        <location evidence="1">Cell membrane</location>
        <topology evidence="1">Multi-pass membrane protein</topology>
    </subcellularLocation>
</comment>
<feature type="transmembrane region" description="Helical" evidence="10">
    <location>
        <begin position="146"/>
        <end position="165"/>
    </location>
</feature>
<evidence type="ECO:0000256" key="4">
    <source>
        <dbReference type="ARBA" id="ARBA00022475"/>
    </source>
</evidence>
<keyword evidence="2" id="KW-0813">Transport</keyword>
<feature type="transmembrane region" description="Helical" evidence="10">
    <location>
        <begin position="445"/>
        <end position="464"/>
    </location>
</feature>
<keyword evidence="3" id="KW-0050">Antiport</keyword>
<feature type="transmembrane region" description="Helical" evidence="10">
    <location>
        <begin position="307"/>
        <end position="327"/>
    </location>
</feature>
<evidence type="ECO:0000313" key="11">
    <source>
        <dbReference type="EMBL" id="WIH97796.1"/>
    </source>
</evidence>
<accession>A0ABY8VA50</accession>
<keyword evidence="4" id="KW-1003">Cell membrane</keyword>
<dbReference type="InterPro" id="IPR002528">
    <property type="entry name" value="MATE_fam"/>
</dbReference>
<gene>
    <name evidence="11" type="ORF">OBA43_02340</name>
</gene>
<reference evidence="11 12" key="1">
    <citation type="submission" date="2022-09" db="EMBL/GenBank/DDBJ databases">
        <title>Whole genome sequencing analysis of tet(X)-positive Empedobacter falsenii YWS9-3.</title>
        <authorList>
            <person name="Chen C."/>
            <person name="Lv Y.-L."/>
        </authorList>
    </citation>
    <scope>NUCLEOTIDE SEQUENCE [LARGE SCALE GENOMIC DNA]</scope>
    <source>
        <strain evidence="11 12">YWS9-3_T</strain>
    </source>
</reference>
<feature type="transmembrane region" description="Helical" evidence="10">
    <location>
        <begin position="348"/>
        <end position="368"/>
    </location>
</feature>
<evidence type="ECO:0000256" key="5">
    <source>
        <dbReference type="ARBA" id="ARBA00022692"/>
    </source>
</evidence>
<feature type="transmembrane region" description="Helical" evidence="10">
    <location>
        <begin position="21"/>
        <end position="38"/>
    </location>
</feature>
<organism evidence="11 12">
    <name type="scientific">Empedobacter falsenii</name>
    <dbReference type="NCBI Taxonomy" id="343874"/>
    <lineage>
        <taxon>Bacteria</taxon>
        <taxon>Pseudomonadati</taxon>
        <taxon>Bacteroidota</taxon>
        <taxon>Flavobacteriia</taxon>
        <taxon>Flavobacteriales</taxon>
        <taxon>Weeksellaceae</taxon>
        <taxon>Empedobacter</taxon>
    </lineage>
</organism>
<dbReference type="InterPro" id="IPR050222">
    <property type="entry name" value="MATE_MdtK"/>
</dbReference>
<dbReference type="EMBL" id="CP106831">
    <property type="protein sequence ID" value="WIH97796.1"/>
    <property type="molecule type" value="Genomic_DNA"/>
</dbReference>
<dbReference type="Pfam" id="PF01554">
    <property type="entry name" value="MatE"/>
    <property type="match status" value="2"/>
</dbReference>
<dbReference type="Proteomes" id="UP001223501">
    <property type="component" value="Chromosome"/>
</dbReference>
<evidence type="ECO:0000256" key="10">
    <source>
        <dbReference type="SAM" id="Phobius"/>
    </source>
</evidence>
<feature type="transmembrane region" description="Helical" evidence="10">
    <location>
        <begin position="104"/>
        <end position="126"/>
    </location>
</feature>
<feature type="transmembrane region" description="Helical" evidence="10">
    <location>
        <begin position="212"/>
        <end position="233"/>
    </location>
</feature>
<evidence type="ECO:0000256" key="1">
    <source>
        <dbReference type="ARBA" id="ARBA00004651"/>
    </source>
</evidence>
<sequence>MQTKINNTLELKEHLRRNIKLAFPVMITQMGQISVNIIDNIMVGGLGGKYDNIEDEVLGKTALAAASLGNSLFFAVLVFAFGFSFALSPLIAAEDSKGDKKMAASYFSHSFVLNVTLSIGLFLLITFLKPLMYHMGQPEDVVEKCIPYLTIMTFSMIPLMVFQTFRQLSEGLSLTVPVTIATVLSNVINIALNYGWIYGNWGFPRLEVAGAAWGTFVARLVMMIFLVVVLLNFKKTKAVLQEVQFKTSNFKKVIFRKIAGIGIPTALTSFFEMSAFSLAAFVCGYTFTNSIADQELAKVNLAAHQIAINLASTTFMMCTGIGVAATVRIGNQLGLKDYKTLREAGWSCILMVLTFMIFCGILFIVFRYQLPTIYLDNPEVINMAASLLIIASLFQMSDGVQLVLLGALRGMTDVKIPSILTFISYWLIAIPIGVVLAIVFEMRAFGMWIGLGTGLTASAIFLMIRYNRQTKKMIRENPNSELILEDKLNNI</sequence>
<dbReference type="InterPro" id="IPR048279">
    <property type="entry name" value="MdtK-like"/>
</dbReference>
<evidence type="ECO:0000313" key="12">
    <source>
        <dbReference type="Proteomes" id="UP001223501"/>
    </source>
</evidence>
<protein>
    <recommendedName>
        <fullName evidence="9">Multidrug-efflux transporter</fullName>
    </recommendedName>
</protein>
<keyword evidence="7" id="KW-0406">Ion transport</keyword>
<evidence type="ECO:0000256" key="2">
    <source>
        <dbReference type="ARBA" id="ARBA00022448"/>
    </source>
</evidence>
<dbReference type="RefSeq" id="WP_284583787.1">
    <property type="nucleotide sequence ID" value="NZ_CP106831.1"/>
</dbReference>
<keyword evidence="8 10" id="KW-0472">Membrane</keyword>
<dbReference type="CDD" id="cd13131">
    <property type="entry name" value="MATE_NorM_like"/>
    <property type="match status" value="1"/>
</dbReference>
<keyword evidence="6 10" id="KW-1133">Transmembrane helix</keyword>
<feature type="transmembrane region" description="Helical" evidence="10">
    <location>
        <begin position="172"/>
        <end position="192"/>
    </location>
</feature>
<dbReference type="PIRSF" id="PIRSF006603">
    <property type="entry name" value="DinF"/>
    <property type="match status" value="1"/>
</dbReference>
<feature type="transmembrane region" description="Helical" evidence="10">
    <location>
        <begin position="380"/>
        <end position="407"/>
    </location>
</feature>
<evidence type="ECO:0000256" key="3">
    <source>
        <dbReference type="ARBA" id="ARBA00022449"/>
    </source>
</evidence>
<dbReference type="NCBIfam" id="TIGR00797">
    <property type="entry name" value="matE"/>
    <property type="match status" value="1"/>
</dbReference>
<evidence type="ECO:0000256" key="9">
    <source>
        <dbReference type="ARBA" id="ARBA00031636"/>
    </source>
</evidence>
<evidence type="ECO:0000256" key="7">
    <source>
        <dbReference type="ARBA" id="ARBA00023065"/>
    </source>
</evidence>
<dbReference type="PANTHER" id="PTHR43298:SF2">
    <property type="entry name" value="FMN_FAD EXPORTER YEEO-RELATED"/>
    <property type="match status" value="1"/>
</dbReference>
<evidence type="ECO:0000256" key="8">
    <source>
        <dbReference type="ARBA" id="ARBA00023136"/>
    </source>
</evidence>
<feature type="transmembrane region" description="Helical" evidence="10">
    <location>
        <begin position="254"/>
        <end position="287"/>
    </location>
</feature>
<dbReference type="PANTHER" id="PTHR43298">
    <property type="entry name" value="MULTIDRUG RESISTANCE PROTEIN NORM-RELATED"/>
    <property type="match status" value="1"/>
</dbReference>
<feature type="transmembrane region" description="Helical" evidence="10">
    <location>
        <begin position="419"/>
        <end position="439"/>
    </location>
</feature>
<proteinExistence type="predicted"/>